<organism evidence="1 2">
    <name type="scientific">Streptomyces subrutilus</name>
    <dbReference type="NCBI Taxonomy" id="36818"/>
    <lineage>
        <taxon>Bacteria</taxon>
        <taxon>Bacillati</taxon>
        <taxon>Actinomycetota</taxon>
        <taxon>Actinomycetes</taxon>
        <taxon>Kitasatosporales</taxon>
        <taxon>Streptomycetaceae</taxon>
        <taxon>Streptomyces</taxon>
    </lineage>
</organism>
<sequence length="593" mass="65138">MMTAEAREQRLGRWQALLSGVGVEGAGASRVAKSGSVNLLSGVWLHAAARAEQGLELTQLERSILAPLQQVLGEDEVGAIGRIYREQRSEGRSVAIVPQAVATRSLSEGFDRESYLAAVAEVLPRIARMPNVAVVDRARLADGGSVDTPEFTAALAEYGYGVTTFTGEGDDEADGLQAREPFRARLEWDSFYCHEAVGDQGGGRDEIYWTAASNAGGYTFKTRTTHTGSVEERDEYPIYGDYVTGSHVFFDTRLDGCGTTVITLWEKDQSNDEWYDALGTALTKVVELLQISANFSSIIPKLDLYGYVHMGLSLLATLWEPLRNKDDLVQSRGFAFGRADMATLYNRPNRTMPWTFDRKDYGMGRFSLNVRYTGDEPGAAPSGDGSLISTGWRGLFGTMVSHDMDAACNVPNDAHKDVYLFKGEQYLRYDVRTEGVTSGPKDIAEGFPGLESTAFTRRVDATCAVPGKPTDFYLFAGAMYVNYNNHEDEIKWGPRKIAEAFPPLAGTIFERDIQAACPVPGHGTDLYLFKGDQYVRYNAHYDRIIRGPLSIATGWPQLAGTTFASNLDAACAVPNSSTHVYLFKGDRYTNTKV</sequence>
<dbReference type="SUPFAM" id="SSF50923">
    <property type="entry name" value="Hemopexin-like domain"/>
    <property type="match status" value="1"/>
</dbReference>
<protein>
    <submittedName>
        <fullName evidence="1">Uncharacterized protein</fullName>
    </submittedName>
</protein>
<dbReference type="STRING" id="36818.BGK67_34365"/>
<dbReference type="AlphaFoldDB" id="A0A1E5P0K2"/>
<reference evidence="1 2" key="1">
    <citation type="submission" date="2016-08" db="EMBL/GenBank/DDBJ databases">
        <title>The complete genome of Streptomyces subrutilus 10-1-1.</title>
        <authorList>
            <person name="Chen X."/>
        </authorList>
    </citation>
    <scope>NUCLEOTIDE SEQUENCE [LARGE SCALE GENOMIC DNA]</scope>
    <source>
        <strain evidence="1 2">10-1-1</strain>
    </source>
</reference>
<evidence type="ECO:0000313" key="1">
    <source>
        <dbReference type="EMBL" id="OEJ22592.1"/>
    </source>
</evidence>
<dbReference type="SMART" id="SM00120">
    <property type="entry name" value="HX"/>
    <property type="match status" value="3"/>
</dbReference>
<proteinExistence type="predicted"/>
<dbReference type="InterPro" id="IPR036375">
    <property type="entry name" value="Hemopexin-like_dom_sf"/>
</dbReference>
<dbReference type="Gene3D" id="2.110.10.10">
    <property type="entry name" value="Hemopexin-like domain"/>
    <property type="match status" value="2"/>
</dbReference>
<dbReference type="PROSITE" id="PS51642">
    <property type="entry name" value="HEMOPEXIN_2"/>
    <property type="match status" value="2"/>
</dbReference>
<evidence type="ECO:0000313" key="2">
    <source>
        <dbReference type="Proteomes" id="UP000095705"/>
    </source>
</evidence>
<comment type="caution">
    <text evidence="1">The sequence shown here is derived from an EMBL/GenBank/DDBJ whole genome shotgun (WGS) entry which is preliminary data.</text>
</comment>
<dbReference type="EMBL" id="MEHK01000002">
    <property type="protein sequence ID" value="OEJ22592.1"/>
    <property type="molecule type" value="Genomic_DNA"/>
</dbReference>
<dbReference type="InterPro" id="IPR018487">
    <property type="entry name" value="Hemopexin-like_repeat"/>
</dbReference>
<keyword evidence="2" id="KW-1185">Reference proteome</keyword>
<dbReference type="Proteomes" id="UP000095705">
    <property type="component" value="Unassembled WGS sequence"/>
</dbReference>
<gene>
    <name evidence="1" type="ORF">BGK67_34365</name>
</gene>
<accession>A0A1E5P0K2</accession>
<dbReference type="Pfam" id="PF00045">
    <property type="entry name" value="Hemopexin"/>
    <property type="match status" value="1"/>
</dbReference>
<name>A0A1E5P0K2_9ACTN</name>